<dbReference type="RefSeq" id="WP_021801085.1">
    <property type="nucleotide sequence ID" value="NZ_KI273145.1"/>
</dbReference>
<organism evidence="1 2">
    <name type="scientific">Clostridium intestinale URNW</name>
    <dbReference type="NCBI Taxonomy" id="1294142"/>
    <lineage>
        <taxon>Bacteria</taxon>
        <taxon>Bacillati</taxon>
        <taxon>Bacillota</taxon>
        <taxon>Clostridia</taxon>
        <taxon>Eubacteriales</taxon>
        <taxon>Clostridiaceae</taxon>
        <taxon>Clostridium</taxon>
    </lineage>
</organism>
<dbReference type="EMBL" id="APJA01000009">
    <property type="protein sequence ID" value="ERK31850.1"/>
    <property type="molecule type" value="Genomic_DNA"/>
</dbReference>
<evidence type="ECO:0000313" key="1">
    <source>
        <dbReference type="EMBL" id="ERK31850.1"/>
    </source>
</evidence>
<name>U2PZA4_9CLOT</name>
<keyword evidence="2" id="KW-1185">Reference proteome</keyword>
<gene>
    <name evidence="1" type="ORF">CINTURNW_1054</name>
</gene>
<comment type="caution">
    <text evidence="1">The sequence shown here is derived from an EMBL/GenBank/DDBJ whole genome shotgun (WGS) entry which is preliminary data.</text>
</comment>
<evidence type="ECO:0000313" key="2">
    <source>
        <dbReference type="Proteomes" id="UP000016721"/>
    </source>
</evidence>
<dbReference type="STRING" id="1294142.CINTURNW_1054"/>
<dbReference type="OrthoDB" id="1759120at2"/>
<dbReference type="PATRIC" id="fig|1294142.3.peg.1054"/>
<dbReference type="HOGENOM" id="CLU_2331243_0_0_9"/>
<dbReference type="AlphaFoldDB" id="U2PZA4"/>
<dbReference type="Proteomes" id="UP000016721">
    <property type="component" value="Unassembled WGS sequence"/>
</dbReference>
<accession>U2PZA4</accession>
<proteinExistence type="predicted"/>
<sequence>MFKNSLTLYPDNIYMNLDFEKVKMKLKSDKKNIEDYGSLICISNYDSMIMINDLCKLNIYYNDSKLVKREVDDITSIINEQIKPFKYIEKFNS</sequence>
<protein>
    <submittedName>
        <fullName evidence="1">Uncharacterized protein</fullName>
    </submittedName>
</protein>
<reference evidence="1 2" key="1">
    <citation type="journal article" date="2013" name="Genome Announc.">
        <title>Draft Genome Sequence of the Hydrogen- and Ethanol-Producing Bacterium Clostridium intestinale Strain URNW.</title>
        <authorList>
            <person name="Lal S."/>
            <person name="Ramachandran U."/>
            <person name="Zhang X."/>
            <person name="Sparling R."/>
            <person name="Levin D.B."/>
        </authorList>
    </citation>
    <scope>NUCLEOTIDE SEQUENCE [LARGE SCALE GENOMIC DNA]</scope>
    <source>
        <strain evidence="1 2">URNW</strain>
    </source>
</reference>